<name>A0A4V2SDL3_9FIRM</name>
<reference evidence="1 2" key="1">
    <citation type="submission" date="2019-03" db="EMBL/GenBank/DDBJ databases">
        <title>Genomic Encyclopedia of Type Strains, Phase IV (KMG-IV): sequencing the most valuable type-strain genomes for metagenomic binning, comparative biology and taxonomic classification.</title>
        <authorList>
            <person name="Goeker M."/>
        </authorList>
    </citation>
    <scope>NUCLEOTIDE SEQUENCE [LARGE SCALE GENOMIC DNA]</scope>
    <source>
        <strain evidence="1 2">DSM 28559</strain>
    </source>
</reference>
<keyword evidence="2" id="KW-1185">Reference proteome</keyword>
<evidence type="ECO:0000313" key="1">
    <source>
        <dbReference type="EMBL" id="TCO84038.1"/>
    </source>
</evidence>
<sequence length="123" mass="14049">MSEINAKIIDQKIISTHITISREIKNSIDLKLSCQAKLKTPQDIENNSVLLNIKLFLATPTDDLKAELTADIIFELDYVPDDYNIIAEQKLIPLARTSLFEKWDEILVAMGYKKMRLADKISQ</sequence>
<dbReference type="EMBL" id="SLXA01000010">
    <property type="protein sequence ID" value="TCO84038.1"/>
    <property type="molecule type" value="Genomic_DNA"/>
</dbReference>
<dbReference type="OrthoDB" id="9868783at2"/>
<proteinExistence type="predicted"/>
<gene>
    <name evidence="1" type="ORF">EV212_11061</name>
</gene>
<protein>
    <submittedName>
        <fullName evidence="1">Uncharacterized protein</fullName>
    </submittedName>
</protein>
<evidence type="ECO:0000313" key="2">
    <source>
        <dbReference type="Proteomes" id="UP000295711"/>
    </source>
</evidence>
<dbReference type="Proteomes" id="UP000295711">
    <property type="component" value="Unassembled WGS sequence"/>
</dbReference>
<comment type="caution">
    <text evidence="1">The sequence shown here is derived from an EMBL/GenBank/DDBJ whole genome shotgun (WGS) entry which is preliminary data.</text>
</comment>
<accession>A0A4V2SDL3</accession>
<dbReference type="AlphaFoldDB" id="A0A4V2SDL3"/>
<organism evidence="1 2">
    <name type="scientific">Frisingicoccus caecimuris</name>
    <dbReference type="NCBI Taxonomy" id="1796636"/>
    <lineage>
        <taxon>Bacteria</taxon>
        <taxon>Bacillati</taxon>
        <taxon>Bacillota</taxon>
        <taxon>Clostridia</taxon>
        <taxon>Lachnospirales</taxon>
        <taxon>Lachnospiraceae</taxon>
        <taxon>Frisingicoccus</taxon>
    </lineage>
</organism>
<dbReference type="RefSeq" id="WP_132092649.1">
    <property type="nucleotide sequence ID" value="NZ_JANKAQ010000011.1"/>
</dbReference>